<reference evidence="2 3" key="1">
    <citation type="submission" date="2024-09" db="EMBL/GenBank/DDBJ databases">
        <title>A chromosome-level genome assembly of Gray's grenadier anchovy, Coilia grayii.</title>
        <authorList>
            <person name="Fu Z."/>
        </authorList>
    </citation>
    <scope>NUCLEOTIDE SEQUENCE [LARGE SCALE GENOMIC DNA]</scope>
    <source>
        <strain evidence="2">G4</strain>
        <tissue evidence="2">Muscle</tissue>
    </source>
</reference>
<keyword evidence="3" id="KW-1185">Reference proteome</keyword>
<dbReference type="InterPro" id="IPR006629">
    <property type="entry name" value="LITAF"/>
</dbReference>
<dbReference type="Pfam" id="PF10601">
    <property type="entry name" value="zf-LITAF-like"/>
    <property type="match status" value="1"/>
</dbReference>
<name>A0ABD1KRF1_9TELE</name>
<organism evidence="2 3">
    <name type="scientific">Coilia grayii</name>
    <name type="common">Gray's grenadier anchovy</name>
    <dbReference type="NCBI Taxonomy" id="363190"/>
    <lineage>
        <taxon>Eukaryota</taxon>
        <taxon>Metazoa</taxon>
        <taxon>Chordata</taxon>
        <taxon>Craniata</taxon>
        <taxon>Vertebrata</taxon>
        <taxon>Euteleostomi</taxon>
        <taxon>Actinopterygii</taxon>
        <taxon>Neopterygii</taxon>
        <taxon>Teleostei</taxon>
        <taxon>Clupei</taxon>
        <taxon>Clupeiformes</taxon>
        <taxon>Clupeoidei</taxon>
        <taxon>Engraulidae</taxon>
        <taxon>Coilinae</taxon>
        <taxon>Coilia</taxon>
    </lineage>
</organism>
<evidence type="ECO:0000259" key="1">
    <source>
        <dbReference type="Pfam" id="PF10601"/>
    </source>
</evidence>
<sequence>MSTGGTGDPPPYIILVGGNEGVGVYHLNTPFTPPPSRHDIEKHVTAAQTQNGQAAVPAAVPPSATDDGVKRFVSEDRKLGRKPGMTTCRLLLCMAVLIPIPFFLKHFKDAYHSCPRCHRVLHVNKKKFCS</sequence>
<evidence type="ECO:0000313" key="3">
    <source>
        <dbReference type="Proteomes" id="UP001591681"/>
    </source>
</evidence>
<comment type="caution">
    <text evidence="2">The sequence shown here is derived from an EMBL/GenBank/DDBJ whole genome shotgun (WGS) entry which is preliminary data.</text>
</comment>
<evidence type="ECO:0000313" key="2">
    <source>
        <dbReference type="EMBL" id="KAL2101739.1"/>
    </source>
</evidence>
<accession>A0ABD1KRF1</accession>
<dbReference type="Proteomes" id="UP001591681">
    <property type="component" value="Unassembled WGS sequence"/>
</dbReference>
<dbReference type="AlphaFoldDB" id="A0ABD1KRF1"/>
<dbReference type="EMBL" id="JBHFQA010000003">
    <property type="protein sequence ID" value="KAL2101739.1"/>
    <property type="molecule type" value="Genomic_DNA"/>
</dbReference>
<protein>
    <recommendedName>
        <fullName evidence="1">LITAF domain-containing protein</fullName>
    </recommendedName>
</protein>
<gene>
    <name evidence="2" type="ORF">ACEWY4_003500</name>
</gene>
<proteinExistence type="predicted"/>
<feature type="domain" description="LITAF" evidence="1">
    <location>
        <begin position="87"/>
        <end position="124"/>
    </location>
</feature>